<protein>
    <submittedName>
        <fullName evidence="9">GH23480</fullName>
    </submittedName>
</protein>
<dbReference type="HOGENOM" id="CLU_842693_0_0_1"/>
<evidence type="ECO:0000259" key="8">
    <source>
        <dbReference type="PROSITE" id="PS50011"/>
    </source>
</evidence>
<proteinExistence type="inferred from homology"/>
<dbReference type="PhylomeDB" id="B4K1P3"/>
<evidence type="ECO:0000256" key="2">
    <source>
        <dbReference type="ARBA" id="ARBA00022527"/>
    </source>
</evidence>
<name>B4K1P3_DROGR</name>
<dbReference type="eggNOG" id="KOG0192">
    <property type="taxonomic scope" value="Eukaryota"/>
</dbReference>
<dbReference type="OMA" id="RINHESI"/>
<dbReference type="AlphaFoldDB" id="B4K1P3"/>
<dbReference type="PROSITE" id="PS50011">
    <property type="entry name" value="PROTEIN_KINASE_DOM"/>
    <property type="match status" value="1"/>
</dbReference>
<dbReference type="EMBL" id="CH917632">
    <property type="protein sequence ID" value="EDV90358.1"/>
    <property type="molecule type" value="Genomic_DNA"/>
</dbReference>
<dbReference type="GO" id="GO:0007254">
    <property type="term" value="P:JNK cascade"/>
    <property type="evidence" value="ECO:0007669"/>
    <property type="project" value="TreeGrafter"/>
</dbReference>
<dbReference type="PANTHER" id="PTHR46716">
    <property type="entry name" value="MITOGEN-ACTIVATED PROTEIN KINASE KINASE KINASE 7"/>
    <property type="match status" value="1"/>
</dbReference>
<keyword evidence="10" id="KW-1185">Reference proteome</keyword>
<evidence type="ECO:0000256" key="7">
    <source>
        <dbReference type="SAM" id="MobiDB-lite"/>
    </source>
</evidence>
<dbReference type="GO" id="GO:0019899">
    <property type="term" value="F:enzyme binding"/>
    <property type="evidence" value="ECO:0007669"/>
    <property type="project" value="UniProtKB-ARBA"/>
</dbReference>
<evidence type="ECO:0000313" key="9">
    <source>
        <dbReference type="EMBL" id="EDV90358.1"/>
    </source>
</evidence>
<gene>
    <name evidence="9" type="primary">Dgri\GH23480</name>
    <name evidence="9" type="ORF">Dgri_GH23480</name>
</gene>
<evidence type="ECO:0000313" key="10">
    <source>
        <dbReference type="Proteomes" id="UP000001070"/>
    </source>
</evidence>
<dbReference type="Gene3D" id="1.10.510.10">
    <property type="entry name" value="Transferase(Phosphotransferase) domain 1"/>
    <property type="match status" value="1"/>
</dbReference>
<dbReference type="SMART" id="SM00220">
    <property type="entry name" value="S_TKc"/>
    <property type="match status" value="1"/>
</dbReference>
<feature type="compositionally biased region" description="Low complexity" evidence="7">
    <location>
        <begin position="296"/>
        <end position="322"/>
    </location>
</feature>
<dbReference type="SUPFAM" id="SSF56112">
    <property type="entry name" value="Protein kinase-like (PK-like)"/>
    <property type="match status" value="1"/>
</dbReference>
<keyword evidence="5" id="KW-0418">Kinase</keyword>
<evidence type="ECO:0000256" key="3">
    <source>
        <dbReference type="ARBA" id="ARBA00022679"/>
    </source>
</evidence>
<dbReference type="InterPro" id="IPR000719">
    <property type="entry name" value="Prot_kinase_dom"/>
</dbReference>
<dbReference type="InterPro" id="IPR008271">
    <property type="entry name" value="Ser/Thr_kinase_AS"/>
</dbReference>
<keyword evidence="2" id="KW-0723">Serine/threonine-protein kinase</keyword>
<dbReference type="PROSITE" id="PS00108">
    <property type="entry name" value="PROTEIN_KINASE_ST"/>
    <property type="match status" value="1"/>
</dbReference>
<reference evidence="9 10" key="1">
    <citation type="journal article" date="2007" name="Nature">
        <title>Evolution of genes and genomes on the Drosophila phylogeny.</title>
        <authorList>
            <consortium name="Drosophila 12 Genomes Consortium"/>
            <person name="Clark A.G."/>
            <person name="Eisen M.B."/>
            <person name="Smith D.R."/>
            <person name="Bergman C.M."/>
            <person name="Oliver B."/>
            <person name="Markow T.A."/>
            <person name="Kaufman T.C."/>
            <person name="Kellis M."/>
            <person name="Gelbart W."/>
            <person name="Iyer V.N."/>
            <person name="Pollard D.A."/>
            <person name="Sackton T.B."/>
            <person name="Larracuente A.M."/>
            <person name="Singh N.D."/>
            <person name="Abad J.P."/>
            <person name="Abt D.N."/>
            <person name="Adryan B."/>
            <person name="Aguade M."/>
            <person name="Akashi H."/>
            <person name="Anderson W.W."/>
            <person name="Aquadro C.F."/>
            <person name="Ardell D.H."/>
            <person name="Arguello R."/>
            <person name="Artieri C.G."/>
            <person name="Barbash D.A."/>
            <person name="Barker D."/>
            <person name="Barsanti P."/>
            <person name="Batterham P."/>
            <person name="Batzoglou S."/>
            <person name="Begun D."/>
            <person name="Bhutkar A."/>
            <person name="Blanco E."/>
            <person name="Bosak S.A."/>
            <person name="Bradley R.K."/>
            <person name="Brand A.D."/>
            <person name="Brent M.R."/>
            <person name="Brooks A.N."/>
            <person name="Brown R.H."/>
            <person name="Butlin R.K."/>
            <person name="Caggese C."/>
            <person name="Calvi B.R."/>
            <person name="Bernardo de Carvalho A."/>
            <person name="Caspi A."/>
            <person name="Castrezana S."/>
            <person name="Celniker S.E."/>
            <person name="Chang J.L."/>
            <person name="Chapple C."/>
            <person name="Chatterji S."/>
            <person name="Chinwalla A."/>
            <person name="Civetta A."/>
            <person name="Clifton S.W."/>
            <person name="Comeron J.M."/>
            <person name="Costello J.C."/>
            <person name="Coyne J.A."/>
            <person name="Daub J."/>
            <person name="David R.G."/>
            <person name="Delcher A.L."/>
            <person name="Delehaunty K."/>
            <person name="Do C.B."/>
            <person name="Ebling H."/>
            <person name="Edwards K."/>
            <person name="Eickbush T."/>
            <person name="Evans J.D."/>
            <person name="Filipski A."/>
            <person name="Findeiss S."/>
            <person name="Freyhult E."/>
            <person name="Fulton L."/>
            <person name="Fulton R."/>
            <person name="Garcia A.C."/>
            <person name="Gardiner A."/>
            <person name="Garfield D.A."/>
            <person name="Garvin B.E."/>
            <person name="Gibson G."/>
            <person name="Gilbert D."/>
            <person name="Gnerre S."/>
            <person name="Godfrey J."/>
            <person name="Good R."/>
            <person name="Gotea V."/>
            <person name="Gravely B."/>
            <person name="Greenberg A.J."/>
            <person name="Griffiths-Jones S."/>
            <person name="Gross S."/>
            <person name="Guigo R."/>
            <person name="Gustafson E.A."/>
            <person name="Haerty W."/>
            <person name="Hahn M.W."/>
            <person name="Halligan D.L."/>
            <person name="Halpern A.L."/>
            <person name="Halter G.M."/>
            <person name="Han M.V."/>
            <person name="Heger A."/>
            <person name="Hillier L."/>
            <person name="Hinrichs A.S."/>
            <person name="Holmes I."/>
            <person name="Hoskins R.A."/>
            <person name="Hubisz M.J."/>
            <person name="Hultmark D."/>
            <person name="Huntley M.A."/>
            <person name="Jaffe D.B."/>
            <person name="Jagadeeshan S."/>
            <person name="Jeck W.R."/>
            <person name="Johnson J."/>
            <person name="Jones C.D."/>
            <person name="Jordan W.C."/>
            <person name="Karpen G.H."/>
            <person name="Kataoka E."/>
            <person name="Keightley P.D."/>
            <person name="Kheradpour P."/>
            <person name="Kirkness E.F."/>
            <person name="Koerich L.B."/>
            <person name="Kristiansen K."/>
            <person name="Kudrna D."/>
            <person name="Kulathinal R.J."/>
            <person name="Kumar S."/>
            <person name="Kwok R."/>
            <person name="Lander E."/>
            <person name="Langley C.H."/>
            <person name="Lapoint R."/>
            <person name="Lazzaro B.P."/>
            <person name="Lee S.J."/>
            <person name="Levesque L."/>
            <person name="Li R."/>
            <person name="Lin C.F."/>
            <person name="Lin M.F."/>
            <person name="Lindblad-Toh K."/>
            <person name="Llopart A."/>
            <person name="Long M."/>
            <person name="Low L."/>
            <person name="Lozovsky E."/>
            <person name="Lu J."/>
            <person name="Luo M."/>
            <person name="Machado C.A."/>
            <person name="Makalowski W."/>
            <person name="Marzo M."/>
            <person name="Matsuda M."/>
            <person name="Matzkin L."/>
            <person name="McAllister B."/>
            <person name="McBride C.S."/>
            <person name="McKernan B."/>
            <person name="McKernan K."/>
            <person name="Mendez-Lago M."/>
            <person name="Minx P."/>
            <person name="Mollenhauer M.U."/>
            <person name="Montooth K."/>
            <person name="Mount S.M."/>
            <person name="Mu X."/>
            <person name="Myers E."/>
            <person name="Negre B."/>
            <person name="Newfeld S."/>
            <person name="Nielsen R."/>
            <person name="Noor M.A."/>
            <person name="O'Grady P."/>
            <person name="Pachter L."/>
            <person name="Papaceit M."/>
            <person name="Parisi M.J."/>
            <person name="Parisi M."/>
            <person name="Parts L."/>
            <person name="Pedersen J.S."/>
            <person name="Pesole G."/>
            <person name="Phillippy A.M."/>
            <person name="Ponting C.P."/>
            <person name="Pop M."/>
            <person name="Porcelli D."/>
            <person name="Powell J.R."/>
            <person name="Prohaska S."/>
            <person name="Pruitt K."/>
            <person name="Puig M."/>
            <person name="Quesneville H."/>
            <person name="Ram K.R."/>
            <person name="Rand D."/>
            <person name="Rasmussen M.D."/>
            <person name="Reed L.K."/>
            <person name="Reenan R."/>
            <person name="Reily A."/>
            <person name="Remington K.A."/>
            <person name="Rieger T.T."/>
            <person name="Ritchie M.G."/>
            <person name="Robin C."/>
            <person name="Rogers Y.H."/>
            <person name="Rohde C."/>
            <person name="Rozas J."/>
            <person name="Rubenfield M.J."/>
            <person name="Ruiz A."/>
            <person name="Russo S."/>
            <person name="Salzberg S.L."/>
            <person name="Sanchez-Gracia A."/>
            <person name="Saranga D.J."/>
            <person name="Sato H."/>
            <person name="Schaeffer S.W."/>
            <person name="Schatz M.C."/>
            <person name="Schlenke T."/>
            <person name="Schwartz R."/>
            <person name="Segarra C."/>
            <person name="Singh R.S."/>
            <person name="Sirot L."/>
            <person name="Sirota M."/>
            <person name="Sisneros N.B."/>
            <person name="Smith C.D."/>
            <person name="Smith T.F."/>
            <person name="Spieth J."/>
            <person name="Stage D.E."/>
            <person name="Stark A."/>
            <person name="Stephan W."/>
            <person name="Strausberg R.L."/>
            <person name="Strempel S."/>
            <person name="Sturgill D."/>
            <person name="Sutton G."/>
            <person name="Sutton G.G."/>
            <person name="Tao W."/>
            <person name="Teichmann S."/>
            <person name="Tobari Y.N."/>
            <person name="Tomimura Y."/>
            <person name="Tsolas J.M."/>
            <person name="Valente V.L."/>
            <person name="Venter E."/>
            <person name="Venter J.C."/>
            <person name="Vicario S."/>
            <person name="Vieira F.G."/>
            <person name="Vilella A.J."/>
            <person name="Villasante A."/>
            <person name="Walenz B."/>
            <person name="Wang J."/>
            <person name="Wasserman M."/>
            <person name="Watts T."/>
            <person name="Wilson D."/>
            <person name="Wilson R.K."/>
            <person name="Wing R.A."/>
            <person name="Wolfner M.F."/>
            <person name="Wong A."/>
            <person name="Wong G.K."/>
            <person name="Wu C.I."/>
            <person name="Wu G."/>
            <person name="Yamamoto D."/>
            <person name="Yang H.P."/>
            <person name="Yang S.P."/>
            <person name="Yorke J.A."/>
            <person name="Yoshida K."/>
            <person name="Zdobnov E."/>
            <person name="Zhang P."/>
            <person name="Zhang Y."/>
            <person name="Zimin A.V."/>
            <person name="Baldwin J."/>
            <person name="Abdouelleil A."/>
            <person name="Abdulkadir J."/>
            <person name="Abebe A."/>
            <person name="Abera B."/>
            <person name="Abreu J."/>
            <person name="Acer S.C."/>
            <person name="Aftuck L."/>
            <person name="Alexander A."/>
            <person name="An P."/>
            <person name="Anderson E."/>
            <person name="Anderson S."/>
            <person name="Arachi H."/>
            <person name="Azer M."/>
            <person name="Bachantsang P."/>
            <person name="Barry A."/>
            <person name="Bayul T."/>
            <person name="Berlin A."/>
            <person name="Bessette D."/>
            <person name="Bloom T."/>
            <person name="Blye J."/>
            <person name="Boguslavskiy L."/>
            <person name="Bonnet C."/>
            <person name="Boukhgalter B."/>
            <person name="Bourzgui I."/>
            <person name="Brown A."/>
            <person name="Cahill P."/>
            <person name="Channer S."/>
            <person name="Cheshatsang Y."/>
            <person name="Chuda L."/>
            <person name="Citroen M."/>
            <person name="Collymore A."/>
            <person name="Cooke P."/>
            <person name="Costello M."/>
            <person name="D'Aco K."/>
            <person name="Daza R."/>
            <person name="De Haan G."/>
            <person name="DeGray S."/>
            <person name="DeMaso C."/>
            <person name="Dhargay N."/>
            <person name="Dooley K."/>
            <person name="Dooley E."/>
            <person name="Doricent M."/>
            <person name="Dorje P."/>
            <person name="Dorjee K."/>
            <person name="Dupes A."/>
            <person name="Elong R."/>
            <person name="Falk J."/>
            <person name="Farina A."/>
            <person name="Faro S."/>
            <person name="Ferguson D."/>
            <person name="Fisher S."/>
            <person name="Foley C.D."/>
            <person name="Franke A."/>
            <person name="Friedrich D."/>
            <person name="Gadbois L."/>
            <person name="Gearin G."/>
            <person name="Gearin C.R."/>
            <person name="Giannoukos G."/>
            <person name="Goode T."/>
            <person name="Graham J."/>
            <person name="Grandbois E."/>
            <person name="Grewal S."/>
            <person name="Gyaltsen K."/>
            <person name="Hafez N."/>
            <person name="Hagos B."/>
            <person name="Hall J."/>
            <person name="Henson C."/>
            <person name="Hollinger A."/>
            <person name="Honan T."/>
            <person name="Huard M.D."/>
            <person name="Hughes L."/>
            <person name="Hurhula B."/>
            <person name="Husby M.E."/>
            <person name="Kamat A."/>
            <person name="Kanga B."/>
            <person name="Kashin S."/>
            <person name="Khazanovich D."/>
            <person name="Kisner P."/>
            <person name="Lance K."/>
            <person name="Lara M."/>
            <person name="Lee W."/>
            <person name="Lennon N."/>
            <person name="Letendre F."/>
            <person name="LeVine R."/>
            <person name="Lipovsky A."/>
            <person name="Liu X."/>
            <person name="Liu J."/>
            <person name="Liu S."/>
            <person name="Lokyitsang T."/>
            <person name="Lokyitsang Y."/>
            <person name="Lubonja R."/>
            <person name="Lui A."/>
            <person name="MacDonald P."/>
            <person name="Magnisalis V."/>
            <person name="Maru K."/>
            <person name="Matthews C."/>
            <person name="McCusker W."/>
            <person name="McDonough S."/>
            <person name="Mehta T."/>
            <person name="Meldrim J."/>
            <person name="Meneus L."/>
            <person name="Mihai O."/>
            <person name="Mihalev A."/>
            <person name="Mihova T."/>
            <person name="Mittelman R."/>
            <person name="Mlenga V."/>
            <person name="Montmayeur A."/>
            <person name="Mulrain L."/>
            <person name="Navidi A."/>
            <person name="Naylor J."/>
            <person name="Negash T."/>
            <person name="Nguyen T."/>
            <person name="Nguyen N."/>
            <person name="Nicol R."/>
            <person name="Norbu C."/>
            <person name="Norbu N."/>
            <person name="Novod N."/>
            <person name="O'Neill B."/>
            <person name="Osman S."/>
            <person name="Markiewicz E."/>
            <person name="Oyono O.L."/>
            <person name="Patti C."/>
            <person name="Phunkhang P."/>
            <person name="Pierre F."/>
            <person name="Priest M."/>
            <person name="Raghuraman S."/>
            <person name="Rege F."/>
            <person name="Reyes R."/>
            <person name="Rise C."/>
            <person name="Rogov P."/>
            <person name="Ross K."/>
            <person name="Ryan E."/>
            <person name="Settipalli S."/>
            <person name="Shea T."/>
            <person name="Sherpa N."/>
            <person name="Shi L."/>
            <person name="Shih D."/>
            <person name="Sparrow T."/>
            <person name="Spaulding J."/>
            <person name="Stalker J."/>
            <person name="Stange-Thomann N."/>
            <person name="Stavropoulos S."/>
            <person name="Stone C."/>
            <person name="Strader C."/>
            <person name="Tesfaye S."/>
            <person name="Thomson T."/>
            <person name="Thoulutsang Y."/>
            <person name="Thoulutsang D."/>
            <person name="Topham K."/>
            <person name="Topping I."/>
            <person name="Tsamla T."/>
            <person name="Vassiliev H."/>
            <person name="Vo A."/>
            <person name="Wangchuk T."/>
            <person name="Wangdi T."/>
            <person name="Weiand M."/>
            <person name="Wilkinson J."/>
            <person name="Wilson A."/>
            <person name="Yadav S."/>
            <person name="Young G."/>
            <person name="Yu Q."/>
            <person name="Zembek L."/>
            <person name="Zhong D."/>
            <person name="Zimmer A."/>
            <person name="Zwirko Z."/>
            <person name="Jaffe D.B."/>
            <person name="Alvarez P."/>
            <person name="Brockman W."/>
            <person name="Butler J."/>
            <person name="Chin C."/>
            <person name="Gnerre S."/>
            <person name="Grabherr M."/>
            <person name="Kleber M."/>
            <person name="Mauceli E."/>
            <person name="MacCallum I."/>
        </authorList>
    </citation>
    <scope>NUCLEOTIDE SEQUENCE [LARGE SCALE GENOMIC DNA]</scope>
    <source>
        <strain evidence="10">Tucson 15287-2541.00</strain>
    </source>
</reference>
<dbReference type="InParanoid" id="B4K1P3"/>
<dbReference type="PANTHER" id="PTHR46716:SF1">
    <property type="entry name" value="MITOGEN-ACTIVATED PROTEIN KINASE KINASE KINASE 7"/>
    <property type="match status" value="1"/>
</dbReference>
<keyword evidence="6" id="KW-0067">ATP-binding</keyword>
<dbReference type="GO" id="GO:0005524">
    <property type="term" value="F:ATP binding"/>
    <property type="evidence" value="ECO:0007669"/>
    <property type="project" value="UniProtKB-KW"/>
</dbReference>
<comment type="similarity">
    <text evidence="1">Belongs to the protein kinase superfamily. STE Ser/Thr protein kinase family. MAP kinase kinase kinase subfamily.</text>
</comment>
<evidence type="ECO:0000256" key="5">
    <source>
        <dbReference type="ARBA" id="ARBA00022777"/>
    </source>
</evidence>
<feature type="domain" description="Protein kinase" evidence="8">
    <location>
        <begin position="1"/>
        <end position="250"/>
    </location>
</feature>
<dbReference type="OrthoDB" id="7861233at2759"/>
<keyword evidence="3" id="KW-0808">Transferase</keyword>
<dbReference type="Proteomes" id="UP000001070">
    <property type="component" value="Unassembled WGS sequence"/>
</dbReference>
<dbReference type="Pfam" id="PF00069">
    <property type="entry name" value="Pkinase"/>
    <property type="match status" value="1"/>
</dbReference>
<dbReference type="InterPro" id="IPR011009">
    <property type="entry name" value="Kinase-like_dom_sf"/>
</dbReference>
<sequence length="330" mass="36898">MALWCHKIIALKKFRLERNSQSVLDSFNKEVKMLASLHHENIVKLYGISSHLETDYLLMEYAKNGSLYDYLHGEEQRNYTMEDGIHWMIQLVKGMDYLHGRKPMPIIHRDLKPQNLLLTENFKQLKIADFGTVKELMPKNTTQIGTPGYMAPEVIEGLQYTEKCDTYSFGIIVWEVMSRRRPFDHLENPNAIALLHKTAIKERPELDVKLITDCNQLIELIESCWNHDPGKRPSAGSIQLSGIPCSDIYIVKPAAATIAAPNSGPTPTPSATCPTGTSTVLIADEPLPLAVNKAKSSVPSSRSSTSSNSSSNSSSQQESSSSSKRRRIDI</sequence>
<dbReference type="GO" id="GO:0006955">
    <property type="term" value="P:immune response"/>
    <property type="evidence" value="ECO:0007669"/>
    <property type="project" value="TreeGrafter"/>
</dbReference>
<dbReference type="STRING" id="7222.B4K1P3"/>
<dbReference type="FunCoup" id="B4K1P3">
    <property type="interactions" value="374"/>
</dbReference>
<dbReference type="SMR" id="B4K1P3"/>
<feature type="region of interest" description="Disordered" evidence="7">
    <location>
        <begin position="292"/>
        <end position="330"/>
    </location>
</feature>
<evidence type="ECO:0000256" key="6">
    <source>
        <dbReference type="ARBA" id="ARBA00022840"/>
    </source>
</evidence>
<evidence type="ECO:0000256" key="1">
    <source>
        <dbReference type="ARBA" id="ARBA00006529"/>
    </source>
</evidence>
<dbReference type="GO" id="GO:0004709">
    <property type="term" value="F:MAP kinase kinase kinase activity"/>
    <property type="evidence" value="ECO:0007669"/>
    <property type="project" value="TreeGrafter"/>
</dbReference>
<accession>B4K1P3</accession>
<evidence type="ECO:0000256" key="4">
    <source>
        <dbReference type="ARBA" id="ARBA00022741"/>
    </source>
</evidence>
<organism evidence="10">
    <name type="scientific">Drosophila grimshawi</name>
    <name type="common">Hawaiian fruit fly</name>
    <name type="synonym">Idiomyia grimshawi</name>
    <dbReference type="NCBI Taxonomy" id="7222"/>
    <lineage>
        <taxon>Eukaryota</taxon>
        <taxon>Metazoa</taxon>
        <taxon>Ecdysozoa</taxon>
        <taxon>Arthropoda</taxon>
        <taxon>Hexapoda</taxon>
        <taxon>Insecta</taxon>
        <taxon>Pterygota</taxon>
        <taxon>Neoptera</taxon>
        <taxon>Endopterygota</taxon>
        <taxon>Diptera</taxon>
        <taxon>Brachycera</taxon>
        <taxon>Muscomorpha</taxon>
        <taxon>Ephydroidea</taxon>
        <taxon>Drosophilidae</taxon>
        <taxon>Drosophila</taxon>
        <taxon>Hawaiian Drosophila</taxon>
    </lineage>
</organism>
<dbReference type="GO" id="GO:0043123">
    <property type="term" value="P:positive regulation of canonical NF-kappaB signal transduction"/>
    <property type="evidence" value="ECO:0007669"/>
    <property type="project" value="TreeGrafter"/>
</dbReference>
<keyword evidence="4" id="KW-0547">Nucleotide-binding</keyword>